<evidence type="ECO:0000256" key="1">
    <source>
        <dbReference type="SAM" id="MobiDB-lite"/>
    </source>
</evidence>
<protein>
    <submittedName>
        <fullName evidence="3">Uncharacterized protein</fullName>
    </submittedName>
</protein>
<dbReference type="EMBL" id="DVGZ01000059">
    <property type="protein sequence ID" value="HIR47181.1"/>
    <property type="molecule type" value="Genomic_DNA"/>
</dbReference>
<dbReference type="Proteomes" id="UP000824242">
    <property type="component" value="Unassembled WGS sequence"/>
</dbReference>
<evidence type="ECO:0000313" key="3">
    <source>
        <dbReference type="EMBL" id="HIR47181.1"/>
    </source>
</evidence>
<feature type="compositionally biased region" description="Low complexity" evidence="1">
    <location>
        <begin position="240"/>
        <end position="255"/>
    </location>
</feature>
<dbReference type="AlphaFoldDB" id="A0A9D1AM46"/>
<feature type="transmembrane region" description="Helical" evidence="2">
    <location>
        <begin position="34"/>
        <end position="57"/>
    </location>
</feature>
<evidence type="ECO:0000256" key="2">
    <source>
        <dbReference type="SAM" id="Phobius"/>
    </source>
</evidence>
<organism evidence="3 4">
    <name type="scientific">Candidatus Caccousia avicola</name>
    <dbReference type="NCBI Taxonomy" id="2840721"/>
    <lineage>
        <taxon>Bacteria</taxon>
        <taxon>Bacillati</taxon>
        <taxon>Bacillota</taxon>
        <taxon>Clostridia</taxon>
        <taxon>Eubacteriales</taxon>
        <taxon>Oscillospiraceae</taxon>
        <taxon>Oscillospiraceae incertae sedis</taxon>
        <taxon>Candidatus Caccousia</taxon>
    </lineage>
</organism>
<gene>
    <name evidence="3" type="ORF">IAB89_05920</name>
</gene>
<accession>A0A9D1AM46</accession>
<sequence length="255" mass="28432">MARERYLLHAGEEEINRAGAEITLKTKKDKWNNFWFYHKTHVIVAVIAALFVAYMVYDMVTKVHPDYNVAILTSKTIPSDLSDQLGDEIEKYGEDLNGDGEVVVQMNVFEIAQGESANTMDPNMQMAGIVKFQGDVQTGDSYIYLTDDDSFVAYGTEEGMFTYLDGSQPEEGAKDYENMRLPMSECKGLADTEIGEIFDDYSFSLRWIRDDLLEDNPDYYVASKELYENLVAGTPTNAGSEDASSSAEAASSAAE</sequence>
<name>A0A9D1AM46_9FIRM</name>
<reference evidence="3" key="2">
    <citation type="journal article" date="2021" name="PeerJ">
        <title>Extensive microbial diversity within the chicken gut microbiome revealed by metagenomics and culture.</title>
        <authorList>
            <person name="Gilroy R."/>
            <person name="Ravi A."/>
            <person name="Getino M."/>
            <person name="Pursley I."/>
            <person name="Horton D.L."/>
            <person name="Alikhan N.F."/>
            <person name="Baker D."/>
            <person name="Gharbi K."/>
            <person name="Hall N."/>
            <person name="Watson M."/>
            <person name="Adriaenssens E.M."/>
            <person name="Foster-Nyarko E."/>
            <person name="Jarju S."/>
            <person name="Secka A."/>
            <person name="Antonio M."/>
            <person name="Oren A."/>
            <person name="Chaudhuri R.R."/>
            <person name="La Ragione R."/>
            <person name="Hildebrand F."/>
            <person name="Pallen M.J."/>
        </authorList>
    </citation>
    <scope>NUCLEOTIDE SEQUENCE</scope>
    <source>
        <strain evidence="3">ChiSxjej1B13-7958</strain>
    </source>
</reference>
<feature type="region of interest" description="Disordered" evidence="1">
    <location>
        <begin position="233"/>
        <end position="255"/>
    </location>
</feature>
<comment type="caution">
    <text evidence="3">The sequence shown here is derived from an EMBL/GenBank/DDBJ whole genome shotgun (WGS) entry which is preliminary data.</text>
</comment>
<reference evidence="3" key="1">
    <citation type="submission" date="2020-10" db="EMBL/GenBank/DDBJ databases">
        <authorList>
            <person name="Gilroy R."/>
        </authorList>
    </citation>
    <scope>NUCLEOTIDE SEQUENCE</scope>
    <source>
        <strain evidence="3">ChiSxjej1B13-7958</strain>
    </source>
</reference>
<keyword evidence="2" id="KW-0812">Transmembrane</keyword>
<keyword evidence="2" id="KW-1133">Transmembrane helix</keyword>
<evidence type="ECO:0000313" key="4">
    <source>
        <dbReference type="Proteomes" id="UP000824242"/>
    </source>
</evidence>
<keyword evidence="2" id="KW-0472">Membrane</keyword>
<proteinExistence type="predicted"/>